<dbReference type="PANTHER" id="PTHR30146">
    <property type="entry name" value="LACI-RELATED TRANSCRIPTIONAL REPRESSOR"/>
    <property type="match status" value="1"/>
</dbReference>
<evidence type="ECO:0000256" key="1">
    <source>
        <dbReference type="ARBA" id="ARBA00022491"/>
    </source>
</evidence>
<dbReference type="PROSITE" id="PS50932">
    <property type="entry name" value="HTH_LACI_2"/>
    <property type="match status" value="1"/>
</dbReference>
<dbReference type="InterPro" id="IPR000843">
    <property type="entry name" value="HTH_LacI"/>
</dbReference>
<dbReference type="PANTHER" id="PTHR30146:SF95">
    <property type="entry name" value="RIBOSE OPERON REPRESSOR"/>
    <property type="match status" value="1"/>
</dbReference>
<dbReference type="InterPro" id="IPR010982">
    <property type="entry name" value="Lambda_DNA-bd_dom_sf"/>
</dbReference>
<proteinExistence type="predicted"/>
<keyword evidence="2" id="KW-0805">Transcription regulation</keyword>
<reference evidence="6" key="1">
    <citation type="submission" date="2024-06" db="EMBL/GenBank/DDBJ databases">
        <title>Complete genome sequence of Streptococcus sp. KHUD_010.</title>
        <authorList>
            <person name="Lee J.-H."/>
            <person name="Moon J.-H."/>
        </authorList>
    </citation>
    <scope>NUCLEOTIDE SEQUENCE</scope>
    <source>
        <strain evidence="6">KHUD_010</strain>
    </source>
</reference>
<dbReference type="InterPro" id="IPR025997">
    <property type="entry name" value="SBP_2_dom"/>
</dbReference>
<dbReference type="InterPro" id="IPR028082">
    <property type="entry name" value="Peripla_BP_I"/>
</dbReference>
<evidence type="ECO:0000259" key="5">
    <source>
        <dbReference type="PROSITE" id="PS50932"/>
    </source>
</evidence>
<dbReference type="Pfam" id="PF13407">
    <property type="entry name" value="Peripla_BP_4"/>
    <property type="match status" value="1"/>
</dbReference>
<dbReference type="GO" id="GO:0003700">
    <property type="term" value="F:DNA-binding transcription factor activity"/>
    <property type="evidence" value="ECO:0007669"/>
    <property type="project" value="TreeGrafter"/>
</dbReference>
<name>A0AAU7PZ81_9STRE</name>
<dbReference type="SMART" id="SM00354">
    <property type="entry name" value="HTH_LACI"/>
    <property type="match status" value="1"/>
</dbReference>
<evidence type="ECO:0000256" key="2">
    <source>
        <dbReference type="ARBA" id="ARBA00023015"/>
    </source>
</evidence>
<keyword evidence="3 6" id="KW-0238">DNA-binding</keyword>
<dbReference type="SUPFAM" id="SSF47413">
    <property type="entry name" value="lambda repressor-like DNA-binding domains"/>
    <property type="match status" value="1"/>
</dbReference>
<dbReference type="Pfam" id="PF00356">
    <property type="entry name" value="LacI"/>
    <property type="match status" value="1"/>
</dbReference>
<feature type="domain" description="HTH lacI-type" evidence="5">
    <location>
        <begin position="3"/>
        <end position="56"/>
    </location>
</feature>
<organism evidence="6">
    <name type="scientific">Streptococcus sp. KHUD_010</name>
    <dbReference type="NCBI Taxonomy" id="3157339"/>
    <lineage>
        <taxon>Bacteria</taxon>
        <taxon>Bacillati</taxon>
        <taxon>Bacillota</taxon>
        <taxon>Bacilli</taxon>
        <taxon>Lactobacillales</taxon>
        <taxon>Streptococcaceae</taxon>
        <taxon>Streptococcus</taxon>
    </lineage>
</organism>
<accession>A0AAU7PZ81</accession>
<gene>
    <name evidence="6" type="ORF">ABKA15_02745</name>
</gene>
<dbReference type="AlphaFoldDB" id="A0AAU7PZ81"/>
<protein>
    <submittedName>
        <fullName evidence="6">LacI family DNA-binding transcriptional regulator</fullName>
    </submittedName>
</protein>
<keyword evidence="1" id="KW-0678">Repressor</keyword>
<dbReference type="CDD" id="cd06291">
    <property type="entry name" value="PBP1_Qymf-like"/>
    <property type="match status" value="1"/>
</dbReference>
<dbReference type="Gene3D" id="1.10.260.40">
    <property type="entry name" value="lambda repressor-like DNA-binding domains"/>
    <property type="match status" value="1"/>
</dbReference>
<dbReference type="CDD" id="cd01392">
    <property type="entry name" value="HTH_LacI"/>
    <property type="match status" value="1"/>
</dbReference>
<dbReference type="SUPFAM" id="SSF53822">
    <property type="entry name" value="Periplasmic binding protein-like I"/>
    <property type="match status" value="1"/>
</dbReference>
<dbReference type="Gene3D" id="3.40.50.2300">
    <property type="match status" value="2"/>
</dbReference>
<sequence>MKATMKDVAELAGVGVGTVSRVVNGYRVKDSTYQKVQDAIQTLDYTPDEYARGLKTNRSNIVALIIPTIWHPFFSEFAYHVEKELLKNHYKLFICNADGDAANEIEYIEMLEKNKVDGIIGITYSDIDRYISSSLPFVSFDRHFSENVCYVTSENYIGGQIAAKELLGHGAKQLAYIGGTNIHENETTQRKKGFYAEARAQGYSVLKLDMPEPLFKPEQQIENFLVAHPQIDGIFTVNDFMALDVMKVMEKLGKVAPQDYQIIGFDGLRNAADQTYLLSTIAQSLDLIAQAAVNLLLRLIAKEKVTESRITIPVHFEEGSTTKKVI</sequence>
<evidence type="ECO:0000256" key="3">
    <source>
        <dbReference type="ARBA" id="ARBA00023125"/>
    </source>
</evidence>
<dbReference type="RefSeq" id="WP_049513085.1">
    <property type="nucleotide sequence ID" value="NZ_CP157941.1"/>
</dbReference>
<dbReference type="EMBL" id="CP157941">
    <property type="protein sequence ID" value="XBS57611.1"/>
    <property type="molecule type" value="Genomic_DNA"/>
</dbReference>
<dbReference type="PRINTS" id="PR00036">
    <property type="entry name" value="HTHLACI"/>
</dbReference>
<keyword evidence="4" id="KW-0804">Transcription</keyword>
<evidence type="ECO:0000256" key="4">
    <source>
        <dbReference type="ARBA" id="ARBA00023163"/>
    </source>
</evidence>
<dbReference type="PROSITE" id="PS00356">
    <property type="entry name" value="HTH_LACI_1"/>
    <property type="match status" value="1"/>
</dbReference>
<evidence type="ECO:0000313" key="6">
    <source>
        <dbReference type="EMBL" id="XBS57611.1"/>
    </source>
</evidence>
<dbReference type="GO" id="GO:0000976">
    <property type="term" value="F:transcription cis-regulatory region binding"/>
    <property type="evidence" value="ECO:0007669"/>
    <property type="project" value="TreeGrafter"/>
</dbReference>